<sequence length="141" mass="16511">MLYELNFEAICQFPANDSAFELEFLYNDHTFRHNTFYRNDGSGVGSERNWWFNPLPNSHHFRFIRSNGEVLLSSLLLEQQLHSTATNEHKRLAKEFIPVSTTCYDDPTTDYSGRVASKVVHDNQTHVKETSLKFCDEYDRI</sequence>
<evidence type="ECO:0000313" key="2">
    <source>
        <dbReference type="Proteomes" id="UP000663873"/>
    </source>
</evidence>
<gene>
    <name evidence="1" type="ORF">UJA718_LOCUS26077</name>
</gene>
<keyword evidence="2" id="KW-1185">Reference proteome</keyword>
<dbReference type="Proteomes" id="UP000663873">
    <property type="component" value="Unassembled WGS sequence"/>
</dbReference>
<accession>A0A820VBC4</accession>
<reference evidence="1" key="1">
    <citation type="submission" date="2021-02" db="EMBL/GenBank/DDBJ databases">
        <authorList>
            <person name="Nowell W R."/>
        </authorList>
    </citation>
    <scope>NUCLEOTIDE SEQUENCE</scope>
</reference>
<dbReference type="AlphaFoldDB" id="A0A820VBC4"/>
<proteinExistence type="predicted"/>
<comment type="caution">
    <text evidence="1">The sequence shown here is derived from an EMBL/GenBank/DDBJ whole genome shotgun (WGS) entry which is preliminary data.</text>
</comment>
<dbReference type="EMBL" id="CAJOBP010006642">
    <property type="protein sequence ID" value="CAF4497438.1"/>
    <property type="molecule type" value="Genomic_DNA"/>
</dbReference>
<organism evidence="1 2">
    <name type="scientific">Rotaria socialis</name>
    <dbReference type="NCBI Taxonomy" id="392032"/>
    <lineage>
        <taxon>Eukaryota</taxon>
        <taxon>Metazoa</taxon>
        <taxon>Spiralia</taxon>
        <taxon>Gnathifera</taxon>
        <taxon>Rotifera</taxon>
        <taxon>Eurotatoria</taxon>
        <taxon>Bdelloidea</taxon>
        <taxon>Philodinida</taxon>
        <taxon>Philodinidae</taxon>
        <taxon>Rotaria</taxon>
    </lineage>
</organism>
<name>A0A820VBC4_9BILA</name>
<evidence type="ECO:0000313" key="1">
    <source>
        <dbReference type="EMBL" id="CAF4497438.1"/>
    </source>
</evidence>
<protein>
    <submittedName>
        <fullName evidence="1">Uncharacterized protein</fullName>
    </submittedName>
</protein>